<proteinExistence type="predicted"/>
<evidence type="ECO:0000313" key="1">
    <source>
        <dbReference type="EMBL" id="AZV43723.1"/>
    </source>
</evidence>
<name>A0A3Q9RQ13_9BACI</name>
<dbReference type="EMBL" id="CP026095">
    <property type="protein sequence ID" value="AZV43723.1"/>
    <property type="molecule type" value="Genomic_DNA"/>
</dbReference>
<evidence type="ECO:0000313" key="2">
    <source>
        <dbReference type="Proteomes" id="UP000283095"/>
    </source>
</evidence>
<protein>
    <submittedName>
        <fullName evidence="1">Uncharacterized protein</fullName>
    </submittedName>
</protein>
<dbReference type="OrthoDB" id="2943379at2"/>
<dbReference type="Proteomes" id="UP000283095">
    <property type="component" value="Chromosome"/>
</dbReference>
<sequence>MSYLDIYKTRLQASGDNSTDGIVFSSKHTVKNNFSNSLFSELVLINDDEYEAIITQGEKSNDKQLLLKPDVKINIGSVVKIKESNYLVFDFLGDGINEIYPTATLKLCNNSLTVKGEPTETQVGTNPYTGEPVYEYQDGVPTTYPCIVTMQLENENLENQPIRINNDVVQVTLPYFDFKETQIELYENIYQVKTVDKTKVINGVGLLTVLGEKV</sequence>
<organism evidence="1 2">
    <name type="scientific">Peribacillus asahii</name>
    <dbReference type="NCBI Taxonomy" id="228899"/>
    <lineage>
        <taxon>Bacteria</taxon>
        <taxon>Bacillati</taxon>
        <taxon>Bacillota</taxon>
        <taxon>Bacilli</taxon>
        <taxon>Bacillales</taxon>
        <taxon>Bacillaceae</taxon>
        <taxon>Peribacillus</taxon>
    </lineage>
</organism>
<dbReference type="RefSeq" id="WP_127760840.1">
    <property type="nucleotide sequence ID" value="NZ_CP026095.1"/>
</dbReference>
<reference evidence="1 2" key="1">
    <citation type="submission" date="2018-01" db="EMBL/GenBank/DDBJ databases">
        <title>Bacillus asahii Genome sequencing and assembly.</title>
        <authorList>
            <person name="Jiang H."/>
            <person name="Feng Y."/>
            <person name="Zhao F."/>
            <person name="Lin X."/>
        </authorList>
    </citation>
    <scope>NUCLEOTIDE SEQUENCE [LARGE SCALE GENOMIC DNA]</scope>
    <source>
        <strain evidence="1 2">OM18</strain>
    </source>
</reference>
<dbReference type="KEGG" id="pasa:BAOM_3114"/>
<dbReference type="AlphaFoldDB" id="A0A3Q9RQ13"/>
<gene>
    <name evidence="1" type="ORF">BAOM_3114</name>
</gene>
<accession>A0A3Q9RQ13</accession>